<feature type="transmembrane region" description="Helical" evidence="1">
    <location>
        <begin position="137"/>
        <end position="159"/>
    </location>
</feature>
<dbReference type="STRING" id="304371.MCP_0191"/>
<reference evidence="2 3" key="1">
    <citation type="journal article" date="2007" name="Appl. Environ. Microbiol.">
        <title>Isolation of key methanogens for global methane emission from rice paddy fields: a novel isolate affiliated with the clone cluster rice cluster I.</title>
        <authorList>
            <person name="Sakai S."/>
            <person name="Imachi H."/>
            <person name="Sekiguchi Y."/>
            <person name="Ohashi A."/>
            <person name="Harada H."/>
            <person name="Kamagata Y."/>
        </authorList>
    </citation>
    <scope>NUCLEOTIDE SEQUENCE [LARGE SCALE GENOMIC DNA]</scope>
    <source>
        <strain evidence="3">DSM 17711 / JCM 13418 / NBRC 101707 / SANAE</strain>
    </source>
</reference>
<feature type="transmembrane region" description="Helical" evidence="1">
    <location>
        <begin position="77"/>
        <end position="100"/>
    </location>
</feature>
<dbReference type="GeneID" id="8680339"/>
<sequence>MVNIPGPSRFVRYLGELRAFIAIIVALFCLSAALGYVIPGMYPELVDALLSGLQDKADQLTGQQPLLMMLGIFWNNALASLLALIFGLVAGLFPLFFVMANGLAIGIVLEMVVAKMGAVGGILLFLAGILPHGVLELPAVLISAAIGLKLGYLALLSLIKRQDVVTGELMAGLMVFVFWIVPMLFVAAFIETFITSALLGSV</sequence>
<dbReference type="PANTHER" id="PTHR35337">
    <property type="entry name" value="SLR1478 PROTEIN"/>
    <property type="match status" value="1"/>
</dbReference>
<evidence type="ECO:0000313" key="3">
    <source>
        <dbReference type="Proteomes" id="UP000001882"/>
    </source>
</evidence>
<dbReference type="OrthoDB" id="86288at2157"/>
<keyword evidence="1" id="KW-0472">Membrane</keyword>
<proteinExistence type="predicted"/>
<dbReference type="InParanoid" id="D1YUZ1"/>
<evidence type="ECO:0008006" key="4">
    <source>
        <dbReference type="Google" id="ProtNLM"/>
    </source>
</evidence>
<dbReference type="eggNOG" id="arCOG01994">
    <property type="taxonomic scope" value="Archaea"/>
</dbReference>
<reference evidence="2 3" key="2">
    <citation type="journal article" date="2008" name="Int. J. Syst. Evol. Microbiol.">
        <title>Methanocella paludicola gen. nov., sp. nov., a methane-producing archaeon, the first isolate of the lineage 'Rice Cluster I', and proposal of the new archaeal order Methanocellales ord. nov.</title>
        <authorList>
            <person name="Sakai S."/>
            <person name="Imachi H."/>
            <person name="Hanada S."/>
            <person name="Ohashi A."/>
            <person name="Harada H."/>
            <person name="Kamagata Y."/>
        </authorList>
    </citation>
    <scope>NUCLEOTIDE SEQUENCE [LARGE SCALE GENOMIC DNA]</scope>
    <source>
        <strain evidence="3">DSM 17711 / JCM 13418 / NBRC 101707 / SANAE</strain>
    </source>
</reference>
<evidence type="ECO:0000313" key="2">
    <source>
        <dbReference type="EMBL" id="BAI60263.1"/>
    </source>
</evidence>
<dbReference type="Pfam" id="PF01944">
    <property type="entry name" value="SpoIIM"/>
    <property type="match status" value="1"/>
</dbReference>
<feature type="transmembrane region" description="Helical" evidence="1">
    <location>
        <begin position="20"/>
        <end position="42"/>
    </location>
</feature>
<feature type="transmembrane region" description="Helical" evidence="1">
    <location>
        <begin position="171"/>
        <end position="199"/>
    </location>
</feature>
<dbReference type="KEGG" id="mpd:MCP_0191"/>
<dbReference type="EMBL" id="AP011532">
    <property type="protein sequence ID" value="BAI60263.1"/>
    <property type="molecule type" value="Genomic_DNA"/>
</dbReference>
<dbReference type="AlphaFoldDB" id="D1YUZ1"/>
<feature type="transmembrane region" description="Helical" evidence="1">
    <location>
        <begin position="112"/>
        <end position="131"/>
    </location>
</feature>
<reference evidence="3" key="3">
    <citation type="journal article" date="2011" name="PLoS ONE">
        <title>Genome sequence of a mesophilic hydrogenotrophic methanogen Methanocella paludicola, the first cultivated representative of the order Methanocellales.</title>
        <authorList>
            <person name="Sakai S."/>
            <person name="Takaki Y."/>
            <person name="Shimamura S."/>
            <person name="Sekine M."/>
            <person name="Tajima T."/>
            <person name="Kosugi H."/>
            <person name="Ichikawa N."/>
            <person name="Tasumi E."/>
            <person name="Hiraki A.T."/>
            <person name="Shimizu A."/>
            <person name="Kato Y."/>
            <person name="Nishiko R."/>
            <person name="Mori K."/>
            <person name="Fujita N."/>
            <person name="Imachi H."/>
            <person name="Takai K."/>
        </authorList>
    </citation>
    <scope>NUCLEOTIDE SEQUENCE [LARGE SCALE GENOMIC DNA]</scope>
    <source>
        <strain evidence="3">DSM 17711 / JCM 13418 / NBRC 101707 / SANAE</strain>
    </source>
</reference>
<dbReference type="Proteomes" id="UP000001882">
    <property type="component" value="Chromosome"/>
</dbReference>
<keyword evidence="1" id="KW-1133">Transmembrane helix</keyword>
<evidence type="ECO:0000256" key="1">
    <source>
        <dbReference type="SAM" id="Phobius"/>
    </source>
</evidence>
<protein>
    <recommendedName>
        <fullName evidence="4">Stage II sporulation protein M</fullName>
    </recommendedName>
</protein>
<dbReference type="InterPro" id="IPR002798">
    <property type="entry name" value="SpoIIM-like"/>
</dbReference>
<organism evidence="2 3">
    <name type="scientific">Methanocella paludicola (strain DSM 17711 / JCM 13418 / NBRC 101707 / SANAE)</name>
    <dbReference type="NCBI Taxonomy" id="304371"/>
    <lineage>
        <taxon>Archaea</taxon>
        <taxon>Methanobacteriati</taxon>
        <taxon>Methanobacteriota</taxon>
        <taxon>Stenosarchaea group</taxon>
        <taxon>Methanomicrobia</taxon>
        <taxon>Methanocellales</taxon>
        <taxon>Methanocellaceae</taxon>
        <taxon>Methanocella</taxon>
    </lineage>
</organism>
<accession>D1YUZ1</accession>
<name>D1YUZ1_METPS</name>
<gene>
    <name evidence="2" type="ordered locus">MCP_0191</name>
</gene>
<keyword evidence="1" id="KW-0812">Transmembrane</keyword>
<dbReference type="PANTHER" id="PTHR35337:SF1">
    <property type="entry name" value="SLR1478 PROTEIN"/>
    <property type="match status" value="1"/>
</dbReference>
<dbReference type="RefSeq" id="WP_012898943.1">
    <property type="nucleotide sequence ID" value="NC_013665.1"/>
</dbReference>
<keyword evidence="3" id="KW-1185">Reference proteome</keyword>